<keyword evidence="3" id="KW-0472">Membrane</keyword>
<feature type="transmembrane region" description="Helical" evidence="3">
    <location>
        <begin position="148"/>
        <end position="172"/>
    </location>
</feature>
<dbReference type="EMBL" id="LDAU01000213">
    <property type="protein sequence ID" value="KRW99439.1"/>
    <property type="molecule type" value="Genomic_DNA"/>
</dbReference>
<reference evidence="4 5" key="1">
    <citation type="journal article" date="2015" name="Sci. Rep.">
        <title>Genome of the facultative scuticociliatosis pathogen Pseudocohnilembus persalinus provides insight into its virulence through horizontal gene transfer.</title>
        <authorList>
            <person name="Xiong J."/>
            <person name="Wang G."/>
            <person name="Cheng J."/>
            <person name="Tian M."/>
            <person name="Pan X."/>
            <person name="Warren A."/>
            <person name="Jiang C."/>
            <person name="Yuan D."/>
            <person name="Miao W."/>
        </authorList>
    </citation>
    <scope>NUCLEOTIDE SEQUENCE [LARGE SCALE GENOMIC DNA]</scope>
    <source>
        <strain evidence="4">36N120E</strain>
    </source>
</reference>
<accession>A0A0V0QBD5</accession>
<feature type="coiled-coil region" evidence="1">
    <location>
        <begin position="209"/>
        <end position="256"/>
    </location>
</feature>
<name>A0A0V0QBD5_PSEPJ</name>
<evidence type="ECO:0000256" key="3">
    <source>
        <dbReference type="SAM" id="Phobius"/>
    </source>
</evidence>
<protein>
    <submittedName>
        <fullName evidence="4">Uncharacterized protein</fullName>
    </submittedName>
</protein>
<dbReference type="InParanoid" id="A0A0V0QBD5"/>
<keyword evidence="1" id="KW-0175">Coiled coil</keyword>
<feature type="transmembrane region" description="Helical" evidence="3">
    <location>
        <begin position="118"/>
        <end position="142"/>
    </location>
</feature>
<dbReference type="AlphaFoldDB" id="A0A0V0QBD5"/>
<comment type="caution">
    <text evidence="4">The sequence shown here is derived from an EMBL/GenBank/DDBJ whole genome shotgun (WGS) entry which is preliminary data.</text>
</comment>
<gene>
    <name evidence="4" type="ORF">PPERSA_12543</name>
</gene>
<keyword evidence="5" id="KW-1185">Reference proteome</keyword>
<evidence type="ECO:0000313" key="5">
    <source>
        <dbReference type="Proteomes" id="UP000054937"/>
    </source>
</evidence>
<keyword evidence="3" id="KW-0812">Transmembrane</keyword>
<organism evidence="4 5">
    <name type="scientific">Pseudocohnilembus persalinus</name>
    <name type="common">Ciliate</name>
    <dbReference type="NCBI Taxonomy" id="266149"/>
    <lineage>
        <taxon>Eukaryota</taxon>
        <taxon>Sar</taxon>
        <taxon>Alveolata</taxon>
        <taxon>Ciliophora</taxon>
        <taxon>Intramacronucleata</taxon>
        <taxon>Oligohymenophorea</taxon>
        <taxon>Scuticociliatia</taxon>
        <taxon>Philasterida</taxon>
        <taxon>Pseudocohnilembidae</taxon>
        <taxon>Pseudocohnilembus</taxon>
    </lineage>
</organism>
<sequence length="331" mass="39319">MNKQIRQNYKYQTVSLYDQDELYIENQDTYEQYVSQHRNYDQIQQKIQKSQTNSTEQRKLEQKSGQKNKNFIQQQLDNFQNIIMSKNTDDNLQINEFQKEYQNDQSLRYKNIFGLVKISNLTALFLHISRTFGIGIVVLPYAMKESGIILVATTLGGWAPIVPFLFIIGIIFRYPITLLPLLRNCEDFFFKGDTETLLIYSKTPIEQKLEEERVQLEFQQEVIKLKQKQLKERKKKIQQQKKKKQQTSNLDEVQLEQDEEDLNTKNELQIIYKEKEDKKKIRNLTVRVILWALCSAYYCQFSLFCIVGIFQAFIGTNKAWAEGTIYSEDRY</sequence>
<feature type="transmembrane region" description="Helical" evidence="3">
    <location>
        <begin position="288"/>
        <end position="314"/>
    </location>
</feature>
<evidence type="ECO:0000313" key="4">
    <source>
        <dbReference type="EMBL" id="KRW99439.1"/>
    </source>
</evidence>
<feature type="region of interest" description="Disordered" evidence="2">
    <location>
        <begin position="47"/>
        <end position="67"/>
    </location>
</feature>
<evidence type="ECO:0000256" key="2">
    <source>
        <dbReference type="SAM" id="MobiDB-lite"/>
    </source>
</evidence>
<dbReference type="Proteomes" id="UP000054937">
    <property type="component" value="Unassembled WGS sequence"/>
</dbReference>
<proteinExistence type="predicted"/>
<keyword evidence="3" id="KW-1133">Transmembrane helix</keyword>
<evidence type="ECO:0000256" key="1">
    <source>
        <dbReference type="SAM" id="Coils"/>
    </source>
</evidence>